<keyword evidence="3" id="KW-1185">Reference proteome</keyword>
<proteinExistence type="predicted"/>
<feature type="region of interest" description="Disordered" evidence="1">
    <location>
        <begin position="135"/>
        <end position="172"/>
    </location>
</feature>
<dbReference type="AlphaFoldDB" id="A0A9N7VW24"/>
<accession>A0A9N7VW24</accession>
<dbReference type="Proteomes" id="UP001153269">
    <property type="component" value="Unassembled WGS sequence"/>
</dbReference>
<feature type="compositionally biased region" description="Polar residues" evidence="1">
    <location>
        <begin position="135"/>
        <end position="155"/>
    </location>
</feature>
<evidence type="ECO:0000313" key="2">
    <source>
        <dbReference type="EMBL" id="CAB1456680.1"/>
    </source>
</evidence>
<reference evidence="2" key="1">
    <citation type="submission" date="2020-03" db="EMBL/GenBank/DDBJ databases">
        <authorList>
            <person name="Weist P."/>
        </authorList>
    </citation>
    <scope>NUCLEOTIDE SEQUENCE</scope>
</reference>
<gene>
    <name evidence="2" type="ORF">PLEPLA_LOCUS44472</name>
</gene>
<dbReference type="EMBL" id="CADEAL010004307">
    <property type="protein sequence ID" value="CAB1456680.1"/>
    <property type="molecule type" value="Genomic_DNA"/>
</dbReference>
<comment type="caution">
    <text evidence="2">The sequence shown here is derived from an EMBL/GenBank/DDBJ whole genome shotgun (WGS) entry which is preliminary data.</text>
</comment>
<organism evidence="2 3">
    <name type="scientific">Pleuronectes platessa</name>
    <name type="common">European plaice</name>
    <dbReference type="NCBI Taxonomy" id="8262"/>
    <lineage>
        <taxon>Eukaryota</taxon>
        <taxon>Metazoa</taxon>
        <taxon>Chordata</taxon>
        <taxon>Craniata</taxon>
        <taxon>Vertebrata</taxon>
        <taxon>Euteleostomi</taxon>
        <taxon>Actinopterygii</taxon>
        <taxon>Neopterygii</taxon>
        <taxon>Teleostei</taxon>
        <taxon>Neoteleostei</taxon>
        <taxon>Acanthomorphata</taxon>
        <taxon>Carangaria</taxon>
        <taxon>Pleuronectiformes</taxon>
        <taxon>Pleuronectoidei</taxon>
        <taxon>Pleuronectidae</taxon>
        <taxon>Pleuronectes</taxon>
    </lineage>
</organism>
<evidence type="ECO:0000256" key="1">
    <source>
        <dbReference type="SAM" id="MobiDB-lite"/>
    </source>
</evidence>
<sequence length="172" mass="19439">MDVDLSAASHPVLYTHTLMTLQLLVVNHSFKREEGRLFFFIRARAQPAPRPETRVMETLTDRPEKIEQQHRRRRSAAVCEGSARTAWHGTERVQSVPIPPPPGLRCLCDKPSRGLCSCVGVKLIEEKLWDKPVYSLSTPSQSKVPSFSWTGSLNQRRIKPGEEATGLKKKQP</sequence>
<protein>
    <submittedName>
        <fullName evidence="2">Uncharacterized protein</fullName>
    </submittedName>
</protein>
<name>A0A9N7VW24_PLEPL</name>
<evidence type="ECO:0000313" key="3">
    <source>
        <dbReference type="Proteomes" id="UP001153269"/>
    </source>
</evidence>